<keyword evidence="3" id="KW-0479">Metal-binding</keyword>
<evidence type="ECO:0000256" key="4">
    <source>
        <dbReference type="ARBA" id="ARBA00022801"/>
    </source>
</evidence>
<evidence type="ECO:0000313" key="6">
    <source>
        <dbReference type="Proteomes" id="UP001516023"/>
    </source>
</evidence>
<dbReference type="AlphaFoldDB" id="A0ABD3PP44"/>
<protein>
    <submittedName>
        <fullName evidence="5">Uncharacterized protein</fullName>
    </submittedName>
</protein>
<dbReference type="Gene3D" id="3.20.20.140">
    <property type="entry name" value="Metal-dependent hydrolases"/>
    <property type="match status" value="1"/>
</dbReference>
<dbReference type="Pfam" id="PF01026">
    <property type="entry name" value="TatD_DNase"/>
    <property type="match status" value="1"/>
</dbReference>
<dbReference type="GO" id="GO:0046872">
    <property type="term" value="F:metal ion binding"/>
    <property type="evidence" value="ECO:0007669"/>
    <property type="project" value="UniProtKB-KW"/>
</dbReference>
<dbReference type="PROSITE" id="PS01091">
    <property type="entry name" value="TATD_3"/>
    <property type="match status" value="1"/>
</dbReference>
<dbReference type="CDD" id="cd01310">
    <property type="entry name" value="TatD_DNAse"/>
    <property type="match status" value="1"/>
</dbReference>
<reference evidence="5 6" key="1">
    <citation type="journal article" date="2020" name="G3 (Bethesda)">
        <title>Improved Reference Genome for Cyclotella cryptica CCMP332, a Model for Cell Wall Morphogenesis, Salinity Adaptation, and Lipid Production in Diatoms (Bacillariophyta).</title>
        <authorList>
            <person name="Roberts W.R."/>
            <person name="Downey K.M."/>
            <person name="Ruck E.C."/>
            <person name="Traller J.C."/>
            <person name="Alverson A.J."/>
        </authorList>
    </citation>
    <scope>NUCLEOTIDE SEQUENCE [LARGE SCALE GENOMIC DNA]</scope>
    <source>
        <strain evidence="5 6">CCMP332</strain>
    </source>
</reference>
<evidence type="ECO:0000256" key="3">
    <source>
        <dbReference type="ARBA" id="ARBA00022723"/>
    </source>
</evidence>
<dbReference type="InterPro" id="IPR050891">
    <property type="entry name" value="TatD-type_Hydrolase"/>
</dbReference>
<keyword evidence="6" id="KW-1185">Reference proteome</keyword>
<dbReference type="InterPro" id="IPR032466">
    <property type="entry name" value="Metal_Hydrolase"/>
</dbReference>
<name>A0ABD3PP44_9STRA</name>
<keyword evidence="4" id="KW-0378">Hydrolase</keyword>
<keyword evidence="2" id="KW-0540">Nuclease</keyword>
<dbReference type="Proteomes" id="UP001516023">
    <property type="component" value="Unassembled WGS sequence"/>
</dbReference>
<dbReference type="PANTHER" id="PTHR10060:SF15">
    <property type="entry name" value="DEOXYRIBONUCLEASE TATDN1"/>
    <property type="match status" value="1"/>
</dbReference>
<comment type="caution">
    <text evidence="5">The sequence shown here is derived from an EMBL/GenBank/DDBJ whole genome shotgun (WGS) entry which is preliminary data.</text>
</comment>
<dbReference type="SUPFAM" id="SSF51556">
    <property type="entry name" value="Metallo-dependent hydrolases"/>
    <property type="match status" value="1"/>
</dbReference>
<evidence type="ECO:0000256" key="2">
    <source>
        <dbReference type="ARBA" id="ARBA00022722"/>
    </source>
</evidence>
<evidence type="ECO:0000313" key="5">
    <source>
        <dbReference type="EMBL" id="KAL3789512.1"/>
    </source>
</evidence>
<organism evidence="5 6">
    <name type="scientific">Cyclotella cryptica</name>
    <dbReference type="NCBI Taxonomy" id="29204"/>
    <lineage>
        <taxon>Eukaryota</taxon>
        <taxon>Sar</taxon>
        <taxon>Stramenopiles</taxon>
        <taxon>Ochrophyta</taxon>
        <taxon>Bacillariophyta</taxon>
        <taxon>Coscinodiscophyceae</taxon>
        <taxon>Thalassiosirophycidae</taxon>
        <taxon>Stephanodiscales</taxon>
        <taxon>Stephanodiscaceae</taxon>
        <taxon>Cyclotella</taxon>
    </lineage>
</organism>
<dbReference type="GO" id="GO:0004518">
    <property type="term" value="F:nuclease activity"/>
    <property type="evidence" value="ECO:0007669"/>
    <property type="project" value="UniProtKB-KW"/>
</dbReference>
<evidence type="ECO:0000256" key="1">
    <source>
        <dbReference type="ARBA" id="ARBA00009275"/>
    </source>
</evidence>
<proteinExistence type="inferred from homology"/>
<dbReference type="InterPro" id="IPR018228">
    <property type="entry name" value="DNase_TatD-rel_CS"/>
</dbReference>
<accession>A0ABD3PP44</accession>
<dbReference type="InterPro" id="IPR001130">
    <property type="entry name" value="TatD-like"/>
</dbReference>
<dbReference type="PANTHER" id="PTHR10060">
    <property type="entry name" value="TATD FAMILY DEOXYRIBONUCLEASE"/>
    <property type="match status" value="1"/>
</dbReference>
<dbReference type="EMBL" id="JABMIG020000140">
    <property type="protein sequence ID" value="KAL3789512.1"/>
    <property type="molecule type" value="Genomic_DNA"/>
</dbReference>
<comment type="similarity">
    <text evidence="1">Belongs to the metallo-dependent hydrolases superfamily. TatD-type hydrolase family.</text>
</comment>
<gene>
    <name evidence="5" type="ORF">HJC23_009748</name>
</gene>
<sequence length="387" mass="43137">MLYFALAATKTAITLAWISPHHLQSFRRIPKRQVTIDMASSGPRLGNRYIDAGANLLDPMYQGSYHGKTRHDPDLDLVLQRAYDNGVRSIISLAGTTKESEELLALIQRLDEADGGRDDKVQVFGTVGIHPTRCAEEFGEWIQGPSGETPKCIPKSEQHQKEIIQKLIAIANAGKTSGNVVAIGECGLDYARLQFCSKDIQHIGLRAQLEVAIETKLPLYLHNRESGEDLYSILSEYRSRLIFDEGCSGIRGIVHSFDETSEIANQFISLGLFIGINGCSLKTPENLATVNEIPIENIILETDCPWCDIRPTHAGHSHIRTTFPSKKEKQYIRETGRIFCVKNRTEPCHVLQVAEVVAGVKDLDLHEVLDTCCKNAFRLFGDLVKKK</sequence>
<dbReference type="GO" id="GO:0016787">
    <property type="term" value="F:hydrolase activity"/>
    <property type="evidence" value="ECO:0007669"/>
    <property type="project" value="UniProtKB-KW"/>
</dbReference>